<sequence>MSLLRKRIAATDEKLNAIKEARKAADKVRRQAYKQSKADRERKVILVGEAVLRRVEQGQWDEVEFRNMMDESLTRGADRALFDLE</sequence>
<dbReference type="Proteomes" id="UP000195221">
    <property type="component" value="Unassembled WGS sequence"/>
</dbReference>
<name>A0A242MX56_CABSO</name>
<evidence type="ECO:0000256" key="1">
    <source>
        <dbReference type="SAM" id="Coils"/>
    </source>
</evidence>
<proteinExistence type="predicted"/>
<protein>
    <recommendedName>
        <fullName evidence="4">Mobilization protein</fullName>
    </recommendedName>
</protein>
<evidence type="ECO:0000313" key="3">
    <source>
        <dbReference type="Proteomes" id="UP000195221"/>
    </source>
</evidence>
<dbReference type="EMBL" id="NBTZ01000045">
    <property type="protein sequence ID" value="OTP75903.1"/>
    <property type="molecule type" value="Genomic_DNA"/>
</dbReference>
<evidence type="ECO:0008006" key="4">
    <source>
        <dbReference type="Google" id="ProtNLM"/>
    </source>
</evidence>
<keyword evidence="1" id="KW-0175">Coiled coil</keyword>
<accession>A0A242MX56</accession>
<gene>
    <name evidence="2" type="ORF">PAMC26577_12110</name>
</gene>
<dbReference type="AlphaFoldDB" id="A0A242MX56"/>
<organism evidence="2 3">
    <name type="scientific">Caballeronia sordidicola</name>
    <name type="common">Burkholderia sordidicola</name>
    <dbReference type="NCBI Taxonomy" id="196367"/>
    <lineage>
        <taxon>Bacteria</taxon>
        <taxon>Pseudomonadati</taxon>
        <taxon>Pseudomonadota</taxon>
        <taxon>Betaproteobacteria</taxon>
        <taxon>Burkholderiales</taxon>
        <taxon>Burkholderiaceae</taxon>
        <taxon>Caballeronia</taxon>
    </lineage>
</organism>
<reference evidence="2 3" key="1">
    <citation type="submission" date="2017-03" db="EMBL/GenBank/DDBJ databases">
        <title>Genome analysis of strain PAMC 26577.</title>
        <authorList>
            <person name="Oh H.-M."/>
            <person name="Yang J.-A."/>
        </authorList>
    </citation>
    <scope>NUCLEOTIDE SEQUENCE [LARGE SCALE GENOMIC DNA]</scope>
    <source>
        <strain evidence="2 3">PAMC 26577</strain>
    </source>
</reference>
<feature type="coiled-coil region" evidence="1">
    <location>
        <begin position="1"/>
        <end position="31"/>
    </location>
</feature>
<evidence type="ECO:0000313" key="2">
    <source>
        <dbReference type="EMBL" id="OTP75903.1"/>
    </source>
</evidence>
<dbReference type="RefSeq" id="WP_086386418.1">
    <property type="nucleotide sequence ID" value="NZ_NBTZ01000045.1"/>
</dbReference>
<comment type="caution">
    <text evidence="2">The sequence shown here is derived from an EMBL/GenBank/DDBJ whole genome shotgun (WGS) entry which is preliminary data.</text>
</comment>